<keyword evidence="5" id="KW-0410">Iron transport</keyword>
<evidence type="ECO:0000256" key="8">
    <source>
        <dbReference type="ARBA" id="ARBA00023004"/>
    </source>
</evidence>
<accession>A0A0C6P5S6</accession>
<keyword evidence="3 13" id="KW-0813">Transport</keyword>
<dbReference type="GO" id="GO:0009279">
    <property type="term" value="C:cell outer membrane"/>
    <property type="evidence" value="ECO:0007669"/>
    <property type="project" value="UniProtKB-SubCell"/>
</dbReference>
<keyword evidence="8" id="KW-0408">Iron</keyword>
<keyword evidence="5" id="KW-0406">Ion transport</keyword>
<evidence type="ECO:0000256" key="12">
    <source>
        <dbReference type="ARBA" id="ARBA00023237"/>
    </source>
</evidence>
<dbReference type="Gene3D" id="2.40.170.20">
    <property type="entry name" value="TonB-dependent receptor, beta-barrel domain"/>
    <property type="match status" value="1"/>
</dbReference>
<dbReference type="RefSeq" id="WP_015064129.1">
    <property type="nucleotide sequence ID" value="NC_019382.1"/>
</dbReference>
<evidence type="ECO:0000256" key="17">
    <source>
        <dbReference type="SAM" id="SignalP"/>
    </source>
</evidence>
<keyword evidence="10 13" id="KW-0472">Membrane</keyword>
<evidence type="ECO:0000256" key="4">
    <source>
        <dbReference type="ARBA" id="ARBA00022452"/>
    </source>
</evidence>
<dbReference type="Pfam" id="PF07715">
    <property type="entry name" value="Plug"/>
    <property type="match status" value="1"/>
</dbReference>
<dbReference type="GO" id="GO:0033214">
    <property type="term" value="P:siderophore-iron import into cell"/>
    <property type="evidence" value="ECO:0007669"/>
    <property type="project" value="TreeGrafter"/>
</dbReference>
<evidence type="ECO:0000256" key="7">
    <source>
        <dbReference type="ARBA" id="ARBA00022729"/>
    </source>
</evidence>
<dbReference type="InterPro" id="IPR037066">
    <property type="entry name" value="Plug_dom_sf"/>
</dbReference>
<dbReference type="Gene3D" id="2.170.130.10">
    <property type="entry name" value="TonB-dependent receptor, plug domain"/>
    <property type="match status" value="1"/>
</dbReference>
<feature type="compositionally biased region" description="Basic and acidic residues" evidence="16">
    <location>
        <begin position="298"/>
        <end position="307"/>
    </location>
</feature>
<dbReference type="InterPro" id="IPR010917">
    <property type="entry name" value="TonB_rcpt_CS"/>
</dbReference>
<evidence type="ECO:0000256" key="3">
    <source>
        <dbReference type="ARBA" id="ARBA00022448"/>
    </source>
</evidence>
<evidence type="ECO:0000259" key="18">
    <source>
        <dbReference type="SMART" id="SM00965"/>
    </source>
</evidence>
<dbReference type="Gene3D" id="3.55.50.30">
    <property type="match status" value="1"/>
</dbReference>
<sequence>MAPNHFRLASLVVPSSRTTLAALCLLAGVAVGAQAATSRADVALAASRARTAGADSVHDFDIAAGPLDQALAAFASQSGLRLAIDATLTRGLSAPALRGRHTARTGLRRLLASSHLQAVVHDDGSLVLRRDPTLPTFELSPVRVLSDPVRDVYLAPRSSVYVSAVDIARFGVVSPADLLKGLPGVQTGDSRNGGGLDVNIRGIQGQSRVAVKVDGAEQALDVYRGYAGTQQRSYIDPDLVSDIVIDKGPSLAPAATGAIGGTVRMRTIGVQDILRDGQSVGLRVTGSLWNNGVSPASRDPHPRHPPEDAELAAPPRTQRGNLFGSDAQAGSVAFAYSDATFDVVAAYARRSQGNYFTGRHGHDRYRVFEGNAERASVATAYRPGEEVLNASARIESVLLKGALRPADGHAVELGYRRLDGRYGEIMPSDIFRYGTAGIWQYPLGTVLVDTTTARYRYTPSGTDLVDATVNLWTTHAKTRQLNTVIAPASEFYRDDRNWVRVANRRIGGDFGNTARLSSAYGEFRLELGGAFQYEDIGPQRGVRITQHDRNGNRYLRDAARRELGLNAKLTYQPTERFTAWAGVRYARMRHRDHNSHATPRQAQRLMRRIVITNPDDDGIMSYGYMDWFPDANGQFTDATDPRLHNGIVYRDAELPSEGIAFDDFLVNARTNVRVTDASVRDTVIGYDFSPPRINRDQGLAPALGVDYEIAPDMHVYASYTQGLRMPSLFETSLGVLQTTPGAGLRPERAHSWEAGIGAMRDGLLQAGDSAAYKLAYFRNDIRNYITRYYRPGANGLMTFSNAERYRVHGLELQTRYDVGRYFADLSATYYLKTETCDPAFAAQLRASAGRGRSTQDTPDCTPGSFMGSYANTQNPPRLAVNVTAGLRLLSQALTLGARMTHTSGPTARADRPWQQGATTAQLLYHPVTVYDLFLAYRVHKRAALNISLQNLTDRYYLDPLAQSYMPAPGRTLRVGLQAWF</sequence>
<dbReference type="AlphaFoldDB" id="A0A0C6P5S6"/>
<keyword evidence="6 13" id="KW-0812">Transmembrane</keyword>
<evidence type="ECO:0000256" key="10">
    <source>
        <dbReference type="ARBA" id="ARBA00023136"/>
    </source>
</evidence>
<dbReference type="OrthoDB" id="9760494at2"/>
<evidence type="ECO:0000256" key="5">
    <source>
        <dbReference type="ARBA" id="ARBA00022496"/>
    </source>
</evidence>
<dbReference type="InterPro" id="IPR012910">
    <property type="entry name" value="Plug_dom"/>
</dbReference>
<keyword evidence="7 17" id="KW-0732">Signal</keyword>
<keyword evidence="9 15" id="KW-0798">TonB box</keyword>
<dbReference type="Proteomes" id="UP000007564">
    <property type="component" value="Chromosome"/>
</dbReference>
<dbReference type="PANTHER" id="PTHR30442">
    <property type="entry name" value="IRON III DICITRATE TRANSPORT PROTEIN FECA"/>
    <property type="match status" value="1"/>
</dbReference>
<evidence type="ECO:0000313" key="19">
    <source>
        <dbReference type="EMBL" id="CCJ53527.1"/>
    </source>
</evidence>
<feature type="chain" id="PRO_5002190042" evidence="17">
    <location>
        <begin position="36"/>
        <end position="980"/>
    </location>
</feature>
<dbReference type="InterPro" id="IPR000531">
    <property type="entry name" value="Beta-barrel_TonB"/>
</dbReference>
<feature type="short sequence motif" description="TonB C-terminal box" evidence="14">
    <location>
        <begin position="963"/>
        <end position="980"/>
    </location>
</feature>
<dbReference type="HOGENOM" id="CLU_008287_19_1_4"/>
<keyword evidence="12 13" id="KW-0998">Cell outer membrane</keyword>
<dbReference type="InterPro" id="IPR036942">
    <property type="entry name" value="Beta-barrel_TonB_sf"/>
</dbReference>
<dbReference type="SUPFAM" id="SSF56935">
    <property type="entry name" value="Porins"/>
    <property type="match status" value="1"/>
</dbReference>
<evidence type="ECO:0000313" key="20">
    <source>
        <dbReference type="Proteomes" id="UP000007564"/>
    </source>
</evidence>
<gene>
    <name evidence="19" type="ORF">BN112_1610</name>
</gene>
<feature type="signal peptide" evidence="17">
    <location>
        <begin position="1"/>
        <end position="35"/>
    </location>
</feature>
<reference evidence="19 20" key="1">
    <citation type="journal article" date="2012" name="BMC Genomics">
        <title>Comparative genomics of the classical Bordetella subspecies: the evolution and exchange of virulence-associated diversity amongst closely related pathogens.</title>
        <authorList>
            <person name="Park J."/>
            <person name="Zhang Y."/>
            <person name="Buboltz A.M."/>
            <person name="Zhang X."/>
            <person name="Schuster S.C."/>
            <person name="Ahuja U."/>
            <person name="Liu M."/>
            <person name="Miller J.F."/>
            <person name="Sebaihia M."/>
            <person name="Bentley S.D."/>
            <person name="Parkhill J."/>
            <person name="Harvill E.T."/>
        </authorList>
    </citation>
    <scope>NUCLEOTIDE SEQUENCE [LARGE SCALE GENOMIC DNA]</scope>
    <source>
        <strain evidence="19 20">253</strain>
    </source>
</reference>
<evidence type="ECO:0000256" key="13">
    <source>
        <dbReference type="PROSITE-ProRule" id="PRU01360"/>
    </source>
</evidence>
<evidence type="ECO:0000256" key="11">
    <source>
        <dbReference type="ARBA" id="ARBA00023170"/>
    </source>
</evidence>
<protein>
    <submittedName>
        <fullName evidence="19">Putative extracellular heme-binding protein</fullName>
    </submittedName>
</protein>
<comment type="similarity">
    <text evidence="2 13 15">Belongs to the TonB-dependent receptor family.</text>
</comment>
<dbReference type="InterPro" id="IPR039426">
    <property type="entry name" value="TonB-dep_rcpt-like"/>
</dbReference>
<organism evidence="19 20">
    <name type="scientific">Bordetella bronchiseptica 253</name>
    <dbReference type="NCBI Taxonomy" id="568707"/>
    <lineage>
        <taxon>Bacteria</taxon>
        <taxon>Pseudomonadati</taxon>
        <taxon>Pseudomonadota</taxon>
        <taxon>Betaproteobacteria</taxon>
        <taxon>Burkholderiales</taxon>
        <taxon>Alcaligenaceae</taxon>
        <taxon>Bordetella</taxon>
    </lineage>
</organism>
<evidence type="ECO:0000256" key="15">
    <source>
        <dbReference type="RuleBase" id="RU003357"/>
    </source>
</evidence>
<dbReference type="SMART" id="SM00965">
    <property type="entry name" value="STN"/>
    <property type="match status" value="1"/>
</dbReference>
<evidence type="ECO:0000256" key="9">
    <source>
        <dbReference type="ARBA" id="ARBA00023077"/>
    </source>
</evidence>
<evidence type="ECO:0000256" key="6">
    <source>
        <dbReference type="ARBA" id="ARBA00022692"/>
    </source>
</evidence>
<evidence type="ECO:0000256" key="16">
    <source>
        <dbReference type="SAM" id="MobiDB-lite"/>
    </source>
</evidence>
<proteinExistence type="inferred from homology"/>
<comment type="subcellular location">
    <subcellularLocation>
        <location evidence="1 13">Cell outer membrane</location>
        <topology evidence="1 13">Multi-pass membrane protein</topology>
    </subcellularLocation>
</comment>
<keyword evidence="4 13" id="KW-1134">Transmembrane beta strand</keyword>
<dbReference type="InterPro" id="IPR011662">
    <property type="entry name" value="Secretin/TonB_short_N"/>
</dbReference>
<dbReference type="Pfam" id="PF00593">
    <property type="entry name" value="TonB_dep_Rec_b-barrel"/>
    <property type="match status" value="1"/>
</dbReference>
<feature type="region of interest" description="Disordered" evidence="16">
    <location>
        <begin position="291"/>
        <end position="315"/>
    </location>
</feature>
<evidence type="ECO:0000256" key="1">
    <source>
        <dbReference type="ARBA" id="ARBA00004571"/>
    </source>
</evidence>
<evidence type="ECO:0000256" key="2">
    <source>
        <dbReference type="ARBA" id="ARBA00009810"/>
    </source>
</evidence>
<feature type="domain" description="Secretin/TonB short N-terminal" evidence="18">
    <location>
        <begin position="80"/>
        <end position="131"/>
    </location>
</feature>
<dbReference type="PROSITE" id="PS01156">
    <property type="entry name" value="TONB_DEPENDENT_REC_2"/>
    <property type="match status" value="1"/>
</dbReference>
<dbReference type="PROSITE" id="PS52016">
    <property type="entry name" value="TONB_DEPENDENT_REC_3"/>
    <property type="match status" value="1"/>
</dbReference>
<dbReference type="KEGG" id="bbh:BN112_1610"/>
<dbReference type="PANTHER" id="PTHR30442:SF0">
    <property type="entry name" value="FE(3+) DICITRATE TRANSPORT PROTEIN FECA"/>
    <property type="match status" value="1"/>
</dbReference>
<name>A0A0C6P5S6_BORBO</name>
<evidence type="ECO:0000256" key="14">
    <source>
        <dbReference type="PROSITE-ProRule" id="PRU10144"/>
    </source>
</evidence>
<dbReference type="EMBL" id="HE965806">
    <property type="protein sequence ID" value="CCJ53527.1"/>
    <property type="molecule type" value="Genomic_DNA"/>
</dbReference>
<keyword evidence="11" id="KW-0675">Receptor</keyword>